<dbReference type="PROSITE" id="PS51257">
    <property type="entry name" value="PROKAR_LIPOPROTEIN"/>
    <property type="match status" value="1"/>
</dbReference>
<dbReference type="Proteomes" id="UP000235945">
    <property type="component" value="Unassembled WGS sequence"/>
</dbReference>
<reference evidence="4" key="2">
    <citation type="submission" date="2015-07" db="EMBL/GenBank/DDBJ databases">
        <authorList>
            <person name="Graham D.E."/>
            <person name="Giannone R.J."/>
            <person name="Gulvik C.A."/>
            <person name="Hettich R.L."/>
            <person name="Klingeman D.M."/>
            <person name="Mahan K.M."/>
            <person name="Parry R.J."/>
            <person name="Spain J.C."/>
        </authorList>
    </citation>
    <scope>NUCLEOTIDE SEQUENCE [LARGE SCALE GENOMIC DNA]</scope>
    <source>
        <strain evidence="4">ATCC 27428</strain>
    </source>
</reference>
<feature type="signal peptide" evidence="1">
    <location>
        <begin position="1"/>
        <end position="24"/>
    </location>
</feature>
<comment type="caution">
    <text evidence="3">The sequence shown here is derived from an EMBL/GenBank/DDBJ whole genome shotgun (WGS) entry which is preliminary data.</text>
</comment>
<evidence type="ECO:0000256" key="1">
    <source>
        <dbReference type="SAM" id="SignalP"/>
    </source>
</evidence>
<protein>
    <recommendedName>
        <fullName evidence="6">Lipoprotein</fullName>
    </recommendedName>
</protein>
<dbReference type="RefSeq" id="WP_102917705.1">
    <property type="nucleotide sequence ID" value="NZ_JACHJF010000023.1"/>
</dbReference>
<evidence type="ECO:0000313" key="4">
    <source>
        <dbReference type="Proteomes" id="UP000235945"/>
    </source>
</evidence>
<sequence>MSRMRTTVLTVALGTLALTSCSSGSEEEAAKPITTQLGQGELTQAVPGQGELIPGFAPYHAKDVISKAEYCAREDKSPKGWVRGSEGSYLYNGSTTNMMEVSICLYDTAEHAESAYKEWKGKEPDKEQAPKKAVGDETALVVNPGLSESSVYGFTRSGVVTIRVKVDGAGGDTTGTRDMLATTLKRLQQVQDGKRATATAAEEAKAAK</sequence>
<evidence type="ECO:0000313" key="5">
    <source>
        <dbReference type="Proteomes" id="UP000528608"/>
    </source>
</evidence>
<proteinExistence type="predicted"/>
<evidence type="ECO:0000313" key="3">
    <source>
        <dbReference type="EMBL" id="PNE34616.1"/>
    </source>
</evidence>
<gene>
    <name evidence="3" type="ORF">AF335_08710</name>
    <name evidence="2" type="ORF">FHS36_005584</name>
</gene>
<dbReference type="EMBL" id="JACHJF010000023">
    <property type="protein sequence ID" value="MBB5122113.1"/>
    <property type="molecule type" value="Genomic_DNA"/>
</dbReference>
<accession>A0A2N8P0R8</accession>
<evidence type="ECO:0000313" key="2">
    <source>
        <dbReference type="EMBL" id="MBB5122113.1"/>
    </source>
</evidence>
<name>A0A2N8P0R8_STREU</name>
<dbReference type="OrthoDB" id="4312412at2"/>
<dbReference type="Proteomes" id="UP000528608">
    <property type="component" value="Unassembled WGS sequence"/>
</dbReference>
<reference evidence="2 5" key="3">
    <citation type="submission" date="2020-08" db="EMBL/GenBank/DDBJ databases">
        <title>Genomic Encyclopedia of Type Strains, Phase III (KMG-III): the genomes of soil and plant-associated and newly described type strains.</title>
        <authorList>
            <person name="Whitman W."/>
        </authorList>
    </citation>
    <scope>NUCLEOTIDE SEQUENCE [LARGE SCALE GENOMIC DNA]</scope>
    <source>
        <strain evidence="2 5">CECT 3259</strain>
    </source>
</reference>
<organism evidence="3 4">
    <name type="scientific">Streptomyces eurocidicus</name>
    <name type="common">Streptoverticillium eurocidicus</name>
    <dbReference type="NCBI Taxonomy" id="66423"/>
    <lineage>
        <taxon>Bacteria</taxon>
        <taxon>Bacillati</taxon>
        <taxon>Actinomycetota</taxon>
        <taxon>Actinomycetes</taxon>
        <taxon>Kitasatosporales</taxon>
        <taxon>Streptomycetaceae</taxon>
        <taxon>Streptomyces</taxon>
    </lineage>
</organism>
<dbReference type="AlphaFoldDB" id="A0A2N8P0R8"/>
<dbReference type="EMBL" id="LGUI01000002">
    <property type="protein sequence ID" value="PNE34616.1"/>
    <property type="molecule type" value="Genomic_DNA"/>
</dbReference>
<reference evidence="3" key="1">
    <citation type="submission" date="2015-07" db="EMBL/GenBank/DDBJ databases">
        <authorList>
            <person name="Noorani M."/>
        </authorList>
    </citation>
    <scope>NUCLEOTIDE SEQUENCE [LARGE SCALE GENOMIC DNA]</scope>
    <source>
        <strain evidence="3">ATCC 27428</strain>
    </source>
</reference>
<evidence type="ECO:0008006" key="6">
    <source>
        <dbReference type="Google" id="ProtNLM"/>
    </source>
</evidence>
<keyword evidence="4" id="KW-1185">Reference proteome</keyword>
<keyword evidence="1" id="KW-0732">Signal</keyword>
<feature type="chain" id="PRO_5042698223" description="Lipoprotein" evidence="1">
    <location>
        <begin position="25"/>
        <end position="208"/>
    </location>
</feature>